<feature type="transmembrane region" description="Helical" evidence="3">
    <location>
        <begin position="289"/>
        <end position="309"/>
    </location>
</feature>
<dbReference type="NCBIfam" id="TIGR00350">
    <property type="entry name" value="lytR_cpsA_psr"/>
    <property type="match status" value="1"/>
</dbReference>
<feature type="compositionally biased region" description="Low complexity" evidence="2">
    <location>
        <begin position="153"/>
        <end position="227"/>
    </location>
</feature>
<feature type="region of interest" description="Disordered" evidence="2">
    <location>
        <begin position="691"/>
        <end position="743"/>
    </location>
</feature>
<dbReference type="PANTHER" id="PTHR33392:SF6">
    <property type="entry name" value="POLYISOPRENYL-TEICHOIC ACID--PEPTIDOGLYCAN TEICHOIC ACID TRANSFERASE TAGU"/>
    <property type="match status" value="1"/>
</dbReference>
<dbReference type="PANTHER" id="PTHR33392">
    <property type="entry name" value="POLYISOPRENYL-TEICHOIC ACID--PEPTIDOGLYCAN TEICHOIC ACID TRANSFERASE TAGU"/>
    <property type="match status" value="1"/>
</dbReference>
<feature type="region of interest" description="Disordered" evidence="2">
    <location>
        <begin position="656"/>
        <end position="677"/>
    </location>
</feature>
<feature type="compositionally biased region" description="Basic and acidic residues" evidence="2">
    <location>
        <begin position="1"/>
        <end position="56"/>
    </location>
</feature>
<dbReference type="Pfam" id="PF03816">
    <property type="entry name" value="LytR_cpsA_psr"/>
    <property type="match status" value="1"/>
</dbReference>
<protein>
    <recommendedName>
        <fullName evidence="4">Cell envelope-related transcriptional attenuator domain-containing protein</fullName>
    </recommendedName>
</protein>
<keyword evidence="3" id="KW-1133">Transmembrane helix</keyword>
<feature type="compositionally biased region" description="Low complexity" evidence="2">
    <location>
        <begin position="76"/>
        <end position="91"/>
    </location>
</feature>
<evidence type="ECO:0000259" key="4">
    <source>
        <dbReference type="Pfam" id="PF03816"/>
    </source>
</evidence>
<feature type="transmembrane region" description="Helical" evidence="3">
    <location>
        <begin position="261"/>
        <end position="282"/>
    </location>
</feature>
<evidence type="ECO:0000256" key="2">
    <source>
        <dbReference type="SAM" id="MobiDB-lite"/>
    </source>
</evidence>
<feature type="transmembrane region" description="Helical" evidence="3">
    <location>
        <begin position="321"/>
        <end position="348"/>
    </location>
</feature>
<keyword evidence="3" id="KW-0812">Transmembrane</keyword>
<dbReference type="InterPro" id="IPR004474">
    <property type="entry name" value="LytR_CpsA_psr"/>
</dbReference>
<feature type="transmembrane region" description="Helical" evidence="3">
    <location>
        <begin position="360"/>
        <end position="381"/>
    </location>
</feature>
<dbReference type="OrthoDB" id="3573673at2"/>
<dbReference type="RefSeq" id="WP_141277461.1">
    <property type="nucleotide sequence ID" value="NZ_BAAARZ010000011.1"/>
</dbReference>
<feature type="region of interest" description="Disordered" evidence="2">
    <location>
        <begin position="1"/>
        <end position="258"/>
    </location>
</feature>
<proteinExistence type="inferred from homology"/>
<feature type="compositionally biased region" description="Acidic residues" evidence="2">
    <location>
        <begin position="712"/>
        <end position="730"/>
    </location>
</feature>
<feature type="domain" description="Cell envelope-related transcriptional attenuator" evidence="4">
    <location>
        <begin position="425"/>
        <end position="609"/>
    </location>
</feature>
<dbReference type="EMBL" id="BJNG01000011">
    <property type="protein sequence ID" value="GEC18848.1"/>
    <property type="molecule type" value="Genomic_DNA"/>
</dbReference>
<evidence type="ECO:0000313" key="5">
    <source>
        <dbReference type="EMBL" id="GEC18848.1"/>
    </source>
</evidence>
<dbReference type="AlphaFoldDB" id="A0A4Y3WK34"/>
<accession>A0A4Y3WK34</accession>
<dbReference type="InterPro" id="IPR050922">
    <property type="entry name" value="LytR/CpsA/Psr_CW_biosynth"/>
</dbReference>
<evidence type="ECO:0000313" key="6">
    <source>
        <dbReference type="Proteomes" id="UP000320338"/>
    </source>
</evidence>
<organism evidence="5 6">
    <name type="scientific">Pseudonocardia hydrocarbonoxydans</name>
    <dbReference type="NCBI Taxonomy" id="76726"/>
    <lineage>
        <taxon>Bacteria</taxon>
        <taxon>Bacillati</taxon>
        <taxon>Actinomycetota</taxon>
        <taxon>Actinomycetes</taxon>
        <taxon>Pseudonocardiales</taxon>
        <taxon>Pseudonocardiaceae</taxon>
        <taxon>Pseudonocardia</taxon>
    </lineage>
</organism>
<dbReference type="Gene3D" id="3.40.630.190">
    <property type="entry name" value="LCP protein"/>
    <property type="match status" value="1"/>
</dbReference>
<dbReference type="Proteomes" id="UP000320338">
    <property type="component" value="Unassembled WGS sequence"/>
</dbReference>
<evidence type="ECO:0000256" key="3">
    <source>
        <dbReference type="SAM" id="Phobius"/>
    </source>
</evidence>
<keyword evidence="6" id="KW-1185">Reference proteome</keyword>
<feature type="compositionally biased region" description="Low complexity" evidence="2">
    <location>
        <begin position="697"/>
        <end position="708"/>
    </location>
</feature>
<evidence type="ECO:0000256" key="1">
    <source>
        <dbReference type="ARBA" id="ARBA00006068"/>
    </source>
</evidence>
<sequence>MDDRPFPPRDRAPRAETPRTDSPRTETPRVDAPWPRRFERERLERERAAVERERLRVRAAGAVPPQQPRRPPAEQPPGGQSARPAGPPRRTGAPRRDPADQVTRITPPLPGVRPDEVRTRPVPHTPAGDGPLRGRPDPVTGRRTGRGDPPSARPAGGRVTGAAAVAGLQGAGPKAAASTTTASTTAAATTATPKGTGQKATGQNATGQKATGQKAAGQKTAGQKATASTAGVPRAAGDAERTARPTPPPVRRTGRRRPRTLGLALLATAAATAAPGSGHLMLHRRRTGWLILGPFLLGIVTVVGALATLRRSDLLTPLLSSGGLAVATVVLVAVAVAWIAVIVRTWVLAQPRRLDPGRRAVGVAVVTALCLLVATPLGFAANLANSSRSVLGELFADDAGAADLGPRVNVLLVGSDAGPDRTGTRTDTMMVASIETATGRTTLFSLPRNIAYAQFPPGSPMAEEFPDGFHDSAGPDGNYYLNAVYAYGHEYPDLAPAGPTADPGLNLLHQTVSYMLDLDLDYYVELDMAGFAAIIDSLGGVRVDVGPDRIPIGGISPNGREVRPTGYIEPGIQQLDGENALAFARSRTNSTDYVRMGRQRCLIQNILDQNQPAELLTNFQSIARATTDSVSTDIPQQALPALLSVADGPIALESVAFDPNLPDPEQSDGRFNTGDPDFDLMRQVVREALDRDPATAPPVAAADPSDIPETNQADDDTATGPTDDDTDDDAPLTSVPVSVAQSC</sequence>
<gene>
    <name evidence="5" type="ORF">PHY01_11310</name>
</gene>
<comment type="similarity">
    <text evidence="1">Belongs to the LytR/CpsA/Psr (LCP) family.</text>
</comment>
<comment type="caution">
    <text evidence="5">The sequence shown here is derived from an EMBL/GenBank/DDBJ whole genome shotgun (WGS) entry which is preliminary data.</text>
</comment>
<feature type="compositionally biased region" description="Pro residues" evidence="2">
    <location>
        <begin position="65"/>
        <end position="75"/>
    </location>
</feature>
<reference evidence="5 6" key="1">
    <citation type="submission" date="2019-06" db="EMBL/GenBank/DDBJ databases">
        <title>Whole genome shotgun sequence of Pseudonocardia hydrocarbonoxydans NBRC 14498.</title>
        <authorList>
            <person name="Hosoyama A."/>
            <person name="Uohara A."/>
            <person name="Ohji S."/>
            <person name="Ichikawa N."/>
        </authorList>
    </citation>
    <scope>NUCLEOTIDE SEQUENCE [LARGE SCALE GENOMIC DNA]</scope>
    <source>
        <strain evidence="5 6">NBRC 14498</strain>
    </source>
</reference>
<keyword evidence="3" id="KW-0472">Membrane</keyword>
<name>A0A4Y3WK34_9PSEU</name>